<evidence type="ECO:0000313" key="1">
    <source>
        <dbReference type="EMBL" id="MDR6403948.1"/>
    </source>
</evidence>
<proteinExistence type="predicted"/>
<accession>A0ABU1LB49</accession>
<dbReference type="EMBL" id="JAVDQS010000002">
    <property type="protein sequence ID" value="MDR6403948.1"/>
    <property type="molecule type" value="Genomic_DNA"/>
</dbReference>
<reference evidence="1 2" key="1">
    <citation type="submission" date="2023-07" db="EMBL/GenBank/DDBJ databases">
        <title>Sorghum-associated microbial communities from plants grown in Nebraska, USA.</title>
        <authorList>
            <person name="Schachtman D."/>
        </authorList>
    </citation>
    <scope>NUCLEOTIDE SEQUENCE [LARGE SCALE GENOMIC DNA]</scope>
    <source>
        <strain evidence="1 2">DS1709</strain>
    </source>
</reference>
<comment type="caution">
    <text evidence="1">The sequence shown here is derived from an EMBL/GenBank/DDBJ whole genome shotgun (WGS) entry which is preliminary data.</text>
</comment>
<evidence type="ECO:0000313" key="2">
    <source>
        <dbReference type="Proteomes" id="UP001184853"/>
    </source>
</evidence>
<dbReference type="SUPFAM" id="SSF54427">
    <property type="entry name" value="NTF2-like"/>
    <property type="match status" value="1"/>
</dbReference>
<dbReference type="InterPro" id="IPR032710">
    <property type="entry name" value="NTF2-like_dom_sf"/>
</dbReference>
<keyword evidence="2" id="KW-1185">Reference proteome</keyword>
<organism evidence="1 2">
    <name type="scientific">Chryseobacterium geocarposphaerae</name>
    <dbReference type="NCBI Taxonomy" id="1416776"/>
    <lineage>
        <taxon>Bacteria</taxon>
        <taxon>Pseudomonadati</taxon>
        <taxon>Bacteroidota</taxon>
        <taxon>Flavobacteriia</taxon>
        <taxon>Flavobacteriales</taxon>
        <taxon>Weeksellaceae</taxon>
        <taxon>Chryseobacterium group</taxon>
        <taxon>Chryseobacterium</taxon>
    </lineage>
</organism>
<dbReference type="RefSeq" id="WP_115980433.1">
    <property type="nucleotide sequence ID" value="NZ_JAVDQS010000002.1"/>
</dbReference>
<dbReference type="Proteomes" id="UP001184853">
    <property type="component" value="Unassembled WGS sequence"/>
</dbReference>
<evidence type="ECO:0008006" key="3">
    <source>
        <dbReference type="Google" id="ProtNLM"/>
    </source>
</evidence>
<sequence>MADIIQLMEKNLVEVWNQRDPALRLEAIKSLYTENAVLNEMGQEIIGYEAINRQVDNLLKSFPEEFEFTLQNPVSYNMDMGRLFWTLGEKGKDAVQNGMDIAIFEGNRIKSLYVFLEKKE</sequence>
<name>A0ABU1LB49_9FLAO</name>
<gene>
    <name evidence="1" type="ORF">J2781_000863</name>
</gene>
<protein>
    <recommendedName>
        <fullName evidence="3">SnoaL-like protein</fullName>
    </recommendedName>
</protein>
<dbReference type="Gene3D" id="3.10.450.50">
    <property type="match status" value="1"/>
</dbReference>